<dbReference type="AlphaFoldDB" id="A0A0W0FVW7"/>
<reference evidence="3 4" key="1">
    <citation type="submission" date="2015-12" db="EMBL/GenBank/DDBJ databases">
        <title>Draft genome sequence of Moniliophthora roreri, the causal agent of frosty pod rot of cacao.</title>
        <authorList>
            <person name="Aime M.C."/>
            <person name="Diaz-Valderrama J.R."/>
            <person name="Kijpornyongpan T."/>
            <person name="Phillips-Mora W."/>
        </authorList>
    </citation>
    <scope>NUCLEOTIDE SEQUENCE [LARGE SCALE GENOMIC DNA]</scope>
    <source>
        <strain evidence="3 4">MCA 2952</strain>
    </source>
</reference>
<dbReference type="EMBL" id="LATX01001573">
    <property type="protein sequence ID" value="KTB40511.1"/>
    <property type="molecule type" value="Genomic_DNA"/>
</dbReference>
<dbReference type="SUPFAM" id="SSF52540">
    <property type="entry name" value="P-loop containing nucleoside triphosphate hydrolases"/>
    <property type="match status" value="1"/>
</dbReference>
<dbReference type="PANTHER" id="PTHR10039:SF17">
    <property type="entry name" value="FUNGAL STAND N-TERMINAL GOODBYE DOMAIN-CONTAINING PROTEIN-RELATED"/>
    <property type="match status" value="1"/>
</dbReference>
<evidence type="ECO:0000259" key="2">
    <source>
        <dbReference type="PROSITE" id="PS50837"/>
    </source>
</evidence>
<dbReference type="PANTHER" id="PTHR10039">
    <property type="entry name" value="AMELOGENIN"/>
    <property type="match status" value="1"/>
</dbReference>
<dbReference type="Proteomes" id="UP000054988">
    <property type="component" value="Unassembled WGS sequence"/>
</dbReference>
<protein>
    <recommendedName>
        <fullName evidence="2">NACHT domain-containing protein</fullName>
    </recommendedName>
</protein>
<dbReference type="InterPro" id="IPR007111">
    <property type="entry name" value="NACHT_NTPase"/>
</dbReference>
<dbReference type="eggNOG" id="ENOG502QWK4">
    <property type="taxonomic scope" value="Eukaryota"/>
</dbReference>
<evidence type="ECO:0000313" key="4">
    <source>
        <dbReference type="Proteomes" id="UP000054988"/>
    </source>
</evidence>
<accession>A0A0W0FVW7</accession>
<evidence type="ECO:0000256" key="1">
    <source>
        <dbReference type="ARBA" id="ARBA00022737"/>
    </source>
</evidence>
<dbReference type="PROSITE" id="PS50837">
    <property type="entry name" value="NACHT"/>
    <property type="match status" value="1"/>
</dbReference>
<dbReference type="InterPro" id="IPR027417">
    <property type="entry name" value="P-loop_NTPase"/>
</dbReference>
<name>A0A0W0FVW7_MONRR</name>
<dbReference type="InterPro" id="IPR056884">
    <property type="entry name" value="NPHP3-like_N"/>
</dbReference>
<gene>
    <name evidence="3" type="ORF">WG66_6894</name>
</gene>
<feature type="domain" description="NACHT" evidence="2">
    <location>
        <begin position="81"/>
        <end position="227"/>
    </location>
</feature>
<comment type="caution">
    <text evidence="3">The sequence shown here is derived from an EMBL/GenBank/DDBJ whole genome shotgun (WGS) entry which is preliminary data.</text>
</comment>
<proteinExistence type="predicted"/>
<keyword evidence="1" id="KW-0677">Repeat</keyword>
<dbReference type="Pfam" id="PF24883">
    <property type="entry name" value="NPHP3_N"/>
    <property type="match status" value="1"/>
</dbReference>
<evidence type="ECO:0000313" key="3">
    <source>
        <dbReference type="EMBL" id="KTB40511.1"/>
    </source>
</evidence>
<sequence length="778" mass="88780">MFANARSFQINDGQFNVAGRDIIQTWYSVDPLQALWYAIKDVGATHNSEIRQPPPKCHPDTRQEVLVVLHDWIYSPWHSEPVFWLYGPAGAGKSAIAQTLAELGQQERYLASSFFFSRLHPRKNNASTLFLSIAYELAASTPELQEPVGQAIKRNPAIIQASLEEQFQKLIVEPCRLLQQLHSHVWVIIIDGLDECIGSREQKRILAILATALPKGIHLRFLVCSRPEPPIREAFDTDAFRPYLRRVALDWTFNPGRDIKTFLTNEFERIRNDPRNTHIQFPVPWPATGIIEELVQKSSGQFIYPATVVKFVDNEYTDPCMQLQSVLHPVPHPSSELISPFHDLDVLYRHILSCNPQRSKVREIIWALTLIPMSKTTLRRTPREVGALLLFDAGEIISALRGMHSIFEIGGPDDFIRPLHASFDDFLRDATRSGYYYMGDARNQHTLLTRWLLRAFTLYTGTNMKKTSERWEVHSAAWYNWGYHCSRSTLDNEVLDHLRKVDFTKTFEDHIRSVRGAHKVFNGTTHLHFAGIVGFFSQIEFLTRQLLVNDNVANQVIWRFSDFMRGFQIKVSHPNALWVLNGFAVALCCVLVGPSLLWWEQKNPHILEFCHPQSFQPEGFPPEGFQVISIGNDCHCTRSKEASLHLSLPCCVSTLEDVYHIQMSVAMRTPLRLAMHHVEGWHVDSQGGLTRRGQYTIGTCYLCTALGVCGPCPELLDLLPPLLPKIESKRDQDGLLKWLQSFPPEYAAQISPLIATVGEIRCTWHDHDNTREGGDTQK</sequence>
<organism evidence="3 4">
    <name type="scientific">Moniliophthora roreri</name>
    <name type="common">Frosty pod rot fungus</name>
    <name type="synonym">Monilia roreri</name>
    <dbReference type="NCBI Taxonomy" id="221103"/>
    <lineage>
        <taxon>Eukaryota</taxon>
        <taxon>Fungi</taxon>
        <taxon>Dikarya</taxon>
        <taxon>Basidiomycota</taxon>
        <taxon>Agaricomycotina</taxon>
        <taxon>Agaricomycetes</taxon>
        <taxon>Agaricomycetidae</taxon>
        <taxon>Agaricales</taxon>
        <taxon>Marasmiineae</taxon>
        <taxon>Marasmiaceae</taxon>
        <taxon>Moniliophthora</taxon>
    </lineage>
</organism>
<dbReference type="Gene3D" id="3.40.50.300">
    <property type="entry name" value="P-loop containing nucleotide triphosphate hydrolases"/>
    <property type="match status" value="1"/>
</dbReference>